<dbReference type="GO" id="GO:0015629">
    <property type="term" value="C:actin cytoskeleton"/>
    <property type="evidence" value="ECO:0007669"/>
    <property type="project" value="TreeGrafter"/>
</dbReference>
<gene>
    <name evidence="4" type="primary">LOC115014556</name>
</gene>
<dbReference type="InParanoid" id="A0A6J2QIW4"/>
<comment type="similarity">
    <text evidence="1">Belongs to the myozenin family.</text>
</comment>
<protein>
    <submittedName>
        <fullName evidence="4">Myozenin-2</fullName>
    </submittedName>
</protein>
<name>A0A6J2QIW4_COTGO</name>
<dbReference type="RefSeq" id="XP_029297380.1">
    <property type="nucleotide sequence ID" value="XM_029441520.1"/>
</dbReference>
<evidence type="ECO:0000313" key="4">
    <source>
        <dbReference type="RefSeq" id="XP_029297380.1"/>
    </source>
</evidence>
<dbReference type="KEGG" id="cgob:115014556"/>
<keyword evidence="3" id="KW-1185">Reference proteome</keyword>
<organism evidence="3 4">
    <name type="scientific">Cottoperca gobio</name>
    <name type="common">Frogmouth</name>
    <name type="synonym">Aphritis gobio</name>
    <dbReference type="NCBI Taxonomy" id="56716"/>
    <lineage>
        <taxon>Eukaryota</taxon>
        <taxon>Metazoa</taxon>
        <taxon>Chordata</taxon>
        <taxon>Craniata</taxon>
        <taxon>Vertebrata</taxon>
        <taxon>Euteleostomi</taxon>
        <taxon>Actinopterygii</taxon>
        <taxon>Neopterygii</taxon>
        <taxon>Teleostei</taxon>
        <taxon>Neoteleostei</taxon>
        <taxon>Acanthomorphata</taxon>
        <taxon>Eupercaria</taxon>
        <taxon>Perciformes</taxon>
        <taxon>Notothenioidei</taxon>
        <taxon>Bovichtidae</taxon>
        <taxon>Cottoperca</taxon>
    </lineage>
</organism>
<dbReference type="PANTHER" id="PTHR15941:SF16">
    <property type="entry name" value="MYOZENIN 3A-RELATED"/>
    <property type="match status" value="1"/>
</dbReference>
<evidence type="ECO:0000313" key="3">
    <source>
        <dbReference type="Proteomes" id="UP000504630"/>
    </source>
</evidence>
<dbReference type="GO" id="GO:0031433">
    <property type="term" value="F:telethonin binding"/>
    <property type="evidence" value="ECO:0007669"/>
    <property type="project" value="TreeGrafter"/>
</dbReference>
<dbReference type="OrthoDB" id="9887337at2759"/>
<evidence type="ECO:0000256" key="1">
    <source>
        <dbReference type="ARBA" id="ARBA00009126"/>
    </source>
</evidence>
<dbReference type="Proteomes" id="UP000504630">
    <property type="component" value="Chromosome 10"/>
</dbReference>
<dbReference type="AlphaFoldDB" id="A0A6J2QIW4"/>
<evidence type="ECO:0000256" key="2">
    <source>
        <dbReference type="ARBA" id="ARBA00022553"/>
    </source>
</evidence>
<keyword evidence="2" id="KW-0597">Phosphoprotein</keyword>
<dbReference type="InterPro" id="IPR008438">
    <property type="entry name" value="MYOZ"/>
</dbReference>
<proteinExistence type="inferred from homology"/>
<dbReference type="GO" id="GO:0003779">
    <property type="term" value="F:actin binding"/>
    <property type="evidence" value="ECO:0007669"/>
    <property type="project" value="TreeGrafter"/>
</dbReference>
<dbReference type="GO" id="GO:0051373">
    <property type="term" value="F:FATZ binding"/>
    <property type="evidence" value="ECO:0007669"/>
    <property type="project" value="TreeGrafter"/>
</dbReference>
<sequence length="258" mass="28794">MMMMMMQSGLDDMTKQRRLQAQALCKEARGGGLNLGKKISVPKDVMMEELNLPSNRGSRMFQERQKRVERFTLENAANGAYNTNNVYPEAVPPPQNVPQTQGEKENQVISIPGKHSLVMNLQKTVAKKGSPAVLAPGYSGPLKDIPHEKFNTTVIPKSYCSPWSNSLGTNIELLNALNTPLPELPQRLQPSNYRCFNRSARPFGGAMASERVIPVIGFEAVESQYLPGIALDRMCRRPNFNKAPRGWGIDYYPESNEL</sequence>
<dbReference type="GeneID" id="115014556"/>
<dbReference type="FunCoup" id="A0A6J2QIW4">
    <property type="interactions" value="41"/>
</dbReference>
<dbReference type="PANTHER" id="PTHR15941">
    <property type="entry name" value="MYOZENIN"/>
    <property type="match status" value="1"/>
</dbReference>
<reference evidence="4" key="1">
    <citation type="submission" date="2025-08" db="UniProtKB">
        <authorList>
            <consortium name="RefSeq"/>
        </authorList>
    </citation>
    <scope>IDENTIFICATION</scope>
</reference>
<dbReference type="GO" id="GO:0030018">
    <property type="term" value="C:Z disc"/>
    <property type="evidence" value="ECO:0007669"/>
    <property type="project" value="InterPro"/>
</dbReference>
<accession>A0A6J2QIW4</accession>
<dbReference type="Pfam" id="PF05556">
    <property type="entry name" value="Calsarcin"/>
    <property type="match status" value="1"/>
</dbReference>